<evidence type="ECO:0000313" key="8">
    <source>
        <dbReference type="Proteomes" id="UP000799767"/>
    </source>
</evidence>
<evidence type="ECO:0000256" key="2">
    <source>
        <dbReference type="ARBA" id="ARBA00022679"/>
    </source>
</evidence>
<evidence type="ECO:0000259" key="6">
    <source>
        <dbReference type="Pfam" id="PF13649"/>
    </source>
</evidence>
<name>A0A6A6PXK1_9PEZI</name>
<reference evidence="7" key="1">
    <citation type="journal article" date="2020" name="Stud. Mycol.">
        <title>101 Dothideomycetes genomes: a test case for predicting lifestyles and emergence of pathogens.</title>
        <authorList>
            <person name="Haridas S."/>
            <person name="Albert R."/>
            <person name="Binder M."/>
            <person name="Bloem J."/>
            <person name="Labutti K."/>
            <person name="Salamov A."/>
            <person name="Andreopoulos B."/>
            <person name="Baker S."/>
            <person name="Barry K."/>
            <person name="Bills G."/>
            <person name="Bluhm B."/>
            <person name="Cannon C."/>
            <person name="Castanera R."/>
            <person name="Culley D."/>
            <person name="Daum C."/>
            <person name="Ezra D."/>
            <person name="Gonzalez J."/>
            <person name="Henrissat B."/>
            <person name="Kuo A."/>
            <person name="Liang C."/>
            <person name="Lipzen A."/>
            <person name="Lutzoni F."/>
            <person name="Magnuson J."/>
            <person name="Mondo S."/>
            <person name="Nolan M."/>
            <person name="Ohm R."/>
            <person name="Pangilinan J."/>
            <person name="Park H.-J."/>
            <person name="Ramirez L."/>
            <person name="Alfaro M."/>
            <person name="Sun H."/>
            <person name="Tritt A."/>
            <person name="Yoshinaga Y."/>
            <person name="Zwiers L.-H."/>
            <person name="Turgeon B."/>
            <person name="Goodwin S."/>
            <person name="Spatafora J."/>
            <person name="Crous P."/>
            <person name="Grigoriev I."/>
        </authorList>
    </citation>
    <scope>NUCLEOTIDE SEQUENCE</scope>
    <source>
        <strain evidence="7">CBS 113389</strain>
    </source>
</reference>
<dbReference type="EMBL" id="MU001634">
    <property type="protein sequence ID" value="KAF2483967.1"/>
    <property type="molecule type" value="Genomic_DNA"/>
</dbReference>
<keyword evidence="2" id="KW-0808">Transferase</keyword>
<accession>A0A6A6PXK1</accession>
<dbReference type="OrthoDB" id="2094832at2759"/>
<dbReference type="GeneID" id="54470288"/>
<comment type="pathway">
    <text evidence="1">Secondary metabolite biosynthesis.</text>
</comment>
<dbReference type="PANTHER" id="PTHR35897">
    <property type="entry name" value="METHYLTRANSFERASE AUSD"/>
    <property type="match status" value="1"/>
</dbReference>
<comment type="similarity">
    <text evidence="4">Belongs to the class I-like SAM-binding methyltransferase superfamily.</text>
</comment>
<dbReference type="SUPFAM" id="SSF53335">
    <property type="entry name" value="S-adenosyl-L-methionine-dependent methyltransferases"/>
    <property type="match status" value="1"/>
</dbReference>
<dbReference type="PANTHER" id="PTHR35897:SF1">
    <property type="entry name" value="METHYLTRANSFERASE AUSD"/>
    <property type="match status" value="1"/>
</dbReference>
<evidence type="ECO:0000256" key="4">
    <source>
        <dbReference type="ARBA" id="ARBA00038314"/>
    </source>
</evidence>
<dbReference type="Pfam" id="PF13649">
    <property type="entry name" value="Methyltransf_25"/>
    <property type="match status" value="1"/>
</dbReference>
<evidence type="ECO:0000313" key="7">
    <source>
        <dbReference type="EMBL" id="KAF2483967.1"/>
    </source>
</evidence>
<evidence type="ECO:0000256" key="3">
    <source>
        <dbReference type="ARBA" id="ARBA00022691"/>
    </source>
</evidence>
<evidence type="ECO:0000256" key="1">
    <source>
        <dbReference type="ARBA" id="ARBA00005179"/>
    </source>
</evidence>
<evidence type="ECO:0000256" key="5">
    <source>
        <dbReference type="SAM" id="MobiDB-lite"/>
    </source>
</evidence>
<sequence length="275" mass="31224">MADFNGPVPNPPEERSKRWFSEDVPEISPRTREVLEEYSKIPPEEINAHVTDIRDKAWAIHNYPCIGSWRFLDLALGQHALYPEVLERMLTGSQIYLDLGCAFGQDIRRLVADGVDSGNCYGADLQLDFINLGYELFRDRDTLKTEFIAANVFEAESGLDRLDGRVDVVGASSFFHLFNWDEQVHIGKRVVRLLRPRKGSLLLGRQVGNEKAGDVPRRAGTGSRFRHDGQSWQRLWDQIGQEVGASFETSWSGKPMVTDHHEQGALMTEISVRRL</sequence>
<dbReference type="InterPro" id="IPR029063">
    <property type="entry name" value="SAM-dependent_MTases_sf"/>
</dbReference>
<dbReference type="RefSeq" id="XP_033590537.1">
    <property type="nucleotide sequence ID" value="XM_033729286.1"/>
</dbReference>
<feature type="compositionally biased region" description="Basic and acidic residues" evidence="5">
    <location>
        <begin position="12"/>
        <end position="21"/>
    </location>
</feature>
<dbReference type="GO" id="GO:0016740">
    <property type="term" value="F:transferase activity"/>
    <property type="evidence" value="ECO:0007669"/>
    <property type="project" value="UniProtKB-KW"/>
</dbReference>
<dbReference type="Gene3D" id="3.40.50.150">
    <property type="entry name" value="Vaccinia Virus protein VP39"/>
    <property type="match status" value="1"/>
</dbReference>
<organism evidence="7 8">
    <name type="scientific">Neohortaea acidophila</name>
    <dbReference type="NCBI Taxonomy" id="245834"/>
    <lineage>
        <taxon>Eukaryota</taxon>
        <taxon>Fungi</taxon>
        <taxon>Dikarya</taxon>
        <taxon>Ascomycota</taxon>
        <taxon>Pezizomycotina</taxon>
        <taxon>Dothideomycetes</taxon>
        <taxon>Dothideomycetidae</taxon>
        <taxon>Mycosphaerellales</taxon>
        <taxon>Teratosphaeriaceae</taxon>
        <taxon>Neohortaea</taxon>
    </lineage>
</organism>
<proteinExistence type="inferred from homology"/>
<keyword evidence="3" id="KW-0949">S-adenosyl-L-methionine</keyword>
<feature type="domain" description="Methyltransferase" evidence="6">
    <location>
        <begin position="97"/>
        <end position="196"/>
    </location>
</feature>
<dbReference type="InterPro" id="IPR051654">
    <property type="entry name" value="Meroterpenoid_MTases"/>
</dbReference>
<keyword evidence="8" id="KW-1185">Reference proteome</keyword>
<dbReference type="AlphaFoldDB" id="A0A6A6PXK1"/>
<dbReference type="Proteomes" id="UP000799767">
    <property type="component" value="Unassembled WGS sequence"/>
</dbReference>
<gene>
    <name evidence="7" type="ORF">BDY17DRAFT_118669</name>
</gene>
<protein>
    <recommendedName>
        <fullName evidence="6">Methyltransferase domain-containing protein</fullName>
    </recommendedName>
</protein>
<dbReference type="InterPro" id="IPR041698">
    <property type="entry name" value="Methyltransf_25"/>
</dbReference>
<feature type="region of interest" description="Disordered" evidence="5">
    <location>
        <begin position="1"/>
        <end position="23"/>
    </location>
</feature>